<name>A0AAV6Q4K0_SOLSE</name>
<dbReference type="PANTHER" id="PTHR19321">
    <property type="entry name" value="PROTEIN REGULATOR OF CYTOKINESIS 1 PRC1-RELATED"/>
    <property type="match status" value="1"/>
</dbReference>
<proteinExistence type="predicted"/>
<evidence type="ECO:0000256" key="1">
    <source>
        <dbReference type="SAM" id="Coils"/>
    </source>
</evidence>
<protein>
    <recommendedName>
        <fullName evidence="5">Protein regulator of cytokinesis 1b</fullName>
    </recommendedName>
</protein>
<feature type="coiled-coil region" evidence="1">
    <location>
        <begin position="452"/>
        <end position="482"/>
    </location>
</feature>
<feature type="compositionally biased region" description="Low complexity" evidence="2">
    <location>
        <begin position="511"/>
        <end position="524"/>
    </location>
</feature>
<gene>
    <name evidence="3" type="ORF">JOB18_004206</name>
</gene>
<dbReference type="InterPro" id="IPR007145">
    <property type="entry name" value="MAP65_Ase1_PRC1"/>
</dbReference>
<dbReference type="GO" id="GO:0005737">
    <property type="term" value="C:cytoplasm"/>
    <property type="evidence" value="ECO:0007669"/>
    <property type="project" value="TreeGrafter"/>
</dbReference>
<evidence type="ECO:0000313" key="4">
    <source>
        <dbReference type="Proteomes" id="UP000693946"/>
    </source>
</evidence>
<dbReference type="EMBL" id="JAGKHQ010000019">
    <property type="protein sequence ID" value="KAG7481766.1"/>
    <property type="molecule type" value="Genomic_DNA"/>
</dbReference>
<evidence type="ECO:0000313" key="3">
    <source>
        <dbReference type="EMBL" id="KAG7481766.1"/>
    </source>
</evidence>
<keyword evidence="1" id="KW-0175">Coiled coil</keyword>
<dbReference type="GO" id="GO:0008017">
    <property type="term" value="F:microtubule binding"/>
    <property type="evidence" value="ECO:0007669"/>
    <property type="project" value="InterPro"/>
</dbReference>
<dbReference type="PANTHER" id="PTHR19321:SF1">
    <property type="entry name" value="PROTEIN REGULATOR OF CYTOKINESIS 1"/>
    <property type="match status" value="1"/>
</dbReference>
<accession>A0AAV6Q4K0</accession>
<feature type="coiled-coil region" evidence="1">
    <location>
        <begin position="286"/>
        <end position="313"/>
    </location>
</feature>
<sequence length="630" mass="73125">MLPASWSAIQLKDERTDHTDPCPYSEVLAAESVSCLNKALCHLKDIWEEIGIPEEQRLQRTNVVKNHIKNLLEMMVKEEESLKKRIVSSIQICRTEMEKLCLELQLPVFQEEEGISMLQQEKNIRTQVEALAKERARRMQQLKDLLEQDQDLCDILCSMPYGIAPDSVPSPEQLENFHQHINNQSTEKAKRYAEFMDLKKQITLHMEELDHIPETSFEKDVVCEDEDSFCLSRDNITALKLLLCQLDERKVENQAKCETHREKIQQLWDRLQVPQEERSVFNEHMVMSKKRNLEALQAEVQRLEELKLLNIRNVTDAIRSEIAVFWEKCFFSIDQRQAFAPYFSEDFTEELLVQHDAEIQRLKQHYEDHKELFDGVQQWEESWKLFQELEKKATDPTRFTNRGGNLLKEEKQRSDLHKNLPKLEKKLKAQIDAWESEQSREFLVNGQKFLQYVEEQWELHRIEKEKEKQERHLKKSKQTEEDMLYGTAVRTPTKRRFLGTTTPNKSRKLFNSTSSMSSATSNSTMRSVYGGTICRSPVPRPPLSANKCPAPRTPGSGKPPHPRLQGCNKENEAQLKGTPVSGALLTPASPQRNFSMASVASTYSEFVRDLSKASNTKIQHGIMNSTTTNH</sequence>
<dbReference type="AlphaFoldDB" id="A0AAV6Q4K0"/>
<comment type="caution">
    <text evidence="3">The sequence shown here is derived from an EMBL/GenBank/DDBJ whole genome shotgun (WGS) entry which is preliminary data.</text>
</comment>
<feature type="region of interest" description="Disordered" evidence="2">
    <location>
        <begin position="497"/>
        <end position="524"/>
    </location>
</feature>
<reference evidence="3 4" key="1">
    <citation type="journal article" date="2021" name="Sci. Rep.">
        <title>Chromosome anchoring in Senegalese sole (Solea senegalensis) reveals sex-associated markers and genome rearrangements in flatfish.</title>
        <authorList>
            <person name="Guerrero-Cozar I."/>
            <person name="Gomez-Garrido J."/>
            <person name="Berbel C."/>
            <person name="Martinez-Blanch J.F."/>
            <person name="Alioto T."/>
            <person name="Claros M.G."/>
            <person name="Gagnaire P.A."/>
            <person name="Manchado M."/>
        </authorList>
    </citation>
    <scope>NUCLEOTIDE SEQUENCE [LARGE SCALE GENOMIC DNA]</scope>
    <source>
        <strain evidence="3">Sse05_10M</strain>
    </source>
</reference>
<dbReference type="GO" id="GO:1990023">
    <property type="term" value="C:mitotic spindle midzone"/>
    <property type="evidence" value="ECO:0007669"/>
    <property type="project" value="TreeGrafter"/>
</dbReference>
<dbReference type="GO" id="GO:0051256">
    <property type="term" value="P:mitotic spindle midzone assembly"/>
    <property type="evidence" value="ECO:0007669"/>
    <property type="project" value="TreeGrafter"/>
</dbReference>
<evidence type="ECO:0008006" key="5">
    <source>
        <dbReference type="Google" id="ProtNLM"/>
    </source>
</evidence>
<dbReference type="Proteomes" id="UP000693946">
    <property type="component" value="Linkage Group LG7"/>
</dbReference>
<organism evidence="3 4">
    <name type="scientific">Solea senegalensis</name>
    <name type="common">Senegalese sole</name>
    <dbReference type="NCBI Taxonomy" id="28829"/>
    <lineage>
        <taxon>Eukaryota</taxon>
        <taxon>Metazoa</taxon>
        <taxon>Chordata</taxon>
        <taxon>Craniata</taxon>
        <taxon>Vertebrata</taxon>
        <taxon>Euteleostomi</taxon>
        <taxon>Actinopterygii</taxon>
        <taxon>Neopterygii</taxon>
        <taxon>Teleostei</taxon>
        <taxon>Neoteleostei</taxon>
        <taxon>Acanthomorphata</taxon>
        <taxon>Carangaria</taxon>
        <taxon>Pleuronectiformes</taxon>
        <taxon>Pleuronectoidei</taxon>
        <taxon>Soleidae</taxon>
        <taxon>Solea</taxon>
    </lineage>
</organism>
<keyword evidence="4" id="KW-1185">Reference proteome</keyword>
<evidence type="ECO:0000256" key="2">
    <source>
        <dbReference type="SAM" id="MobiDB-lite"/>
    </source>
</evidence>
<dbReference type="Pfam" id="PF03999">
    <property type="entry name" value="MAP65_ASE1"/>
    <property type="match status" value="1"/>
</dbReference>